<evidence type="ECO:0000313" key="1">
    <source>
        <dbReference type="EMBL" id="RDX96504.1"/>
    </source>
</evidence>
<accession>A0A371H113</accession>
<keyword evidence="2" id="KW-1185">Reference proteome</keyword>
<dbReference type="AlphaFoldDB" id="A0A371H113"/>
<sequence>MLEYSYHGIKNNKIVNILEQEIHYIESNLHNGRGFFNCYPNMKQIEESLRYKFPKILAISK</sequence>
<dbReference type="EMBL" id="QJKJ01003871">
    <property type="protein sequence ID" value="RDX96504.1"/>
    <property type="molecule type" value="Genomic_DNA"/>
</dbReference>
<evidence type="ECO:0000313" key="2">
    <source>
        <dbReference type="Proteomes" id="UP000257109"/>
    </source>
</evidence>
<feature type="non-terminal residue" evidence="1">
    <location>
        <position position="1"/>
    </location>
</feature>
<protein>
    <submittedName>
        <fullName evidence="1">Uncharacterized protein</fullName>
    </submittedName>
</protein>
<reference evidence="1" key="1">
    <citation type="submission" date="2018-05" db="EMBL/GenBank/DDBJ databases">
        <title>Draft genome of Mucuna pruriens seed.</title>
        <authorList>
            <person name="Nnadi N.E."/>
            <person name="Vos R."/>
            <person name="Hasami M.H."/>
            <person name="Devisetty U.K."/>
            <person name="Aguiy J.C."/>
        </authorList>
    </citation>
    <scope>NUCLEOTIDE SEQUENCE [LARGE SCALE GENOMIC DNA]</scope>
    <source>
        <strain evidence="1">JCA_2017</strain>
    </source>
</reference>
<dbReference type="Proteomes" id="UP000257109">
    <property type="component" value="Unassembled WGS sequence"/>
</dbReference>
<name>A0A371H113_MUCPR</name>
<proteinExistence type="predicted"/>
<comment type="caution">
    <text evidence="1">The sequence shown here is derived from an EMBL/GenBank/DDBJ whole genome shotgun (WGS) entry which is preliminary data.</text>
</comment>
<organism evidence="1 2">
    <name type="scientific">Mucuna pruriens</name>
    <name type="common">Velvet bean</name>
    <name type="synonym">Dolichos pruriens</name>
    <dbReference type="NCBI Taxonomy" id="157652"/>
    <lineage>
        <taxon>Eukaryota</taxon>
        <taxon>Viridiplantae</taxon>
        <taxon>Streptophyta</taxon>
        <taxon>Embryophyta</taxon>
        <taxon>Tracheophyta</taxon>
        <taxon>Spermatophyta</taxon>
        <taxon>Magnoliopsida</taxon>
        <taxon>eudicotyledons</taxon>
        <taxon>Gunneridae</taxon>
        <taxon>Pentapetalae</taxon>
        <taxon>rosids</taxon>
        <taxon>fabids</taxon>
        <taxon>Fabales</taxon>
        <taxon>Fabaceae</taxon>
        <taxon>Papilionoideae</taxon>
        <taxon>50 kb inversion clade</taxon>
        <taxon>NPAAA clade</taxon>
        <taxon>indigoferoid/millettioid clade</taxon>
        <taxon>Phaseoleae</taxon>
        <taxon>Mucuna</taxon>
    </lineage>
</organism>
<gene>
    <name evidence="1" type="ORF">CR513_20830</name>
</gene>